<feature type="transmembrane region" description="Helical" evidence="3">
    <location>
        <begin position="43"/>
        <end position="62"/>
    </location>
</feature>
<dbReference type="OrthoDB" id="9800754at2"/>
<evidence type="ECO:0000313" key="8">
    <source>
        <dbReference type="Proteomes" id="UP000198940"/>
    </source>
</evidence>
<keyword evidence="1" id="KW-0808">Transferase</keyword>
<dbReference type="Proteomes" id="UP000198940">
    <property type="component" value="Unassembled WGS sequence"/>
</dbReference>
<dbReference type="SUPFAM" id="SSF53474">
    <property type="entry name" value="alpha/beta-Hydrolases"/>
    <property type="match status" value="1"/>
</dbReference>
<dbReference type="Gene3D" id="3.40.50.1820">
    <property type="entry name" value="alpha/beta hydrolase"/>
    <property type="match status" value="1"/>
</dbReference>
<dbReference type="EMBL" id="FRAT01000010">
    <property type="protein sequence ID" value="SHL44775.1"/>
    <property type="molecule type" value="Genomic_DNA"/>
</dbReference>
<dbReference type="Pfam" id="PF00561">
    <property type="entry name" value="Abhydrolase_1"/>
    <property type="match status" value="1"/>
</dbReference>
<keyword evidence="3" id="KW-0812">Transmembrane</keyword>
<dbReference type="PANTHER" id="PTHR32268">
    <property type="entry name" value="HOMOSERINE O-ACETYLTRANSFERASE"/>
    <property type="match status" value="1"/>
</dbReference>
<evidence type="ECO:0000259" key="4">
    <source>
        <dbReference type="Pfam" id="PF00561"/>
    </source>
</evidence>
<evidence type="ECO:0000256" key="3">
    <source>
        <dbReference type="SAM" id="Phobius"/>
    </source>
</evidence>
<name>A0A1M7AQ32_9FLAO</name>
<evidence type="ECO:0000313" key="6">
    <source>
        <dbReference type="EMBL" id="SHL44775.1"/>
    </source>
</evidence>
<evidence type="ECO:0000256" key="1">
    <source>
        <dbReference type="ARBA" id="ARBA00022679"/>
    </source>
</evidence>
<feature type="domain" description="AB hydrolase-1" evidence="4">
    <location>
        <begin position="124"/>
        <end position="352"/>
    </location>
</feature>
<protein>
    <submittedName>
        <fullName evidence="6">Homoserine O-acetyltransferase</fullName>
    </submittedName>
</protein>
<comment type="caution">
    <text evidence="6">The sequence shown here is derived from an EMBL/GenBank/DDBJ whole genome shotgun (WGS) entry which is preliminary data.</text>
</comment>
<reference evidence="6 7" key="1">
    <citation type="submission" date="2016-11" db="EMBL/GenBank/DDBJ databases">
        <authorList>
            <person name="Varghese N."/>
            <person name="Submissions S."/>
        </authorList>
    </citation>
    <scope>NUCLEOTIDE SEQUENCE [LARGE SCALE GENOMIC DNA]</scope>
    <source>
        <strain evidence="6 7">CGMCC 1.12174</strain>
        <strain evidence="5 8">DSM 26351</strain>
    </source>
</reference>
<dbReference type="GO" id="GO:0016747">
    <property type="term" value="F:acyltransferase activity, transferring groups other than amino-acyl groups"/>
    <property type="evidence" value="ECO:0007669"/>
    <property type="project" value="InterPro"/>
</dbReference>
<dbReference type="PIRSF" id="PIRSF000443">
    <property type="entry name" value="Homoser_Ac_trans"/>
    <property type="match status" value="1"/>
</dbReference>
<dbReference type="PANTHER" id="PTHR32268:SF11">
    <property type="entry name" value="HOMOSERINE O-ACETYLTRANSFERASE"/>
    <property type="match status" value="1"/>
</dbReference>
<gene>
    <name evidence="5" type="ORF">SAMN04487891_109125</name>
    <name evidence="6" type="ORF">SAMN05216293_3497</name>
</gene>
<evidence type="ECO:0000256" key="2">
    <source>
        <dbReference type="PIRSR" id="PIRSR000443-1"/>
    </source>
</evidence>
<keyword evidence="3" id="KW-1133">Transmembrane helix</keyword>
<evidence type="ECO:0000313" key="7">
    <source>
        <dbReference type="Proteomes" id="UP000184031"/>
    </source>
</evidence>
<feature type="active site" evidence="2">
    <location>
        <position position="349"/>
    </location>
</feature>
<dbReference type="AlphaFoldDB" id="A0A1M7AQ32"/>
<feature type="active site" evidence="2">
    <location>
        <position position="321"/>
    </location>
</feature>
<dbReference type="InterPro" id="IPR029058">
    <property type="entry name" value="AB_hydrolase_fold"/>
</dbReference>
<dbReference type="InterPro" id="IPR000073">
    <property type="entry name" value="AB_hydrolase_1"/>
</dbReference>
<dbReference type="STRING" id="1055723.SAMN05216293_3497"/>
<sequence>MSIKYDDHGRHLYLLKVPLLVHLPWILETNTTKPYYLKMKKTLLAMAAYIIFISSITAQVQMAEIGDHTLRNGEILVNVKLGYQTYGTLNPEKSNAILFPTWYGGTGESLKPYIGRETMIDTTKFYLIVVDALGDGISSSPSNASTKPGTKFPEFGIGDMVDLQHKLVKDVLKIDHLYAVIGISMGGMQTYKWMASYPDFFDRAIPIVGSPKLSVYDQLNYEIFKKILNSEILHGTKEETFLMLEYSLGLTPQYYQDGTESIDEVLRKIKDEAQHYDVRDLYSQIQAISKHNLEEDLERRNAKSLSEVFKGRALIIYSSTDNLVAPSANLDAIADLKAKSLDLNSDCGHYTFGCDMDKIGEAVRAFLIEP</sequence>
<proteinExistence type="predicted"/>
<evidence type="ECO:0000313" key="5">
    <source>
        <dbReference type="EMBL" id="SFC35140.1"/>
    </source>
</evidence>
<organism evidence="6 7">
    <name type="scientific">Flagellimonas taeanensis</name>
    <dbReference type="NCBI Taxonomy" id="1005926"/>
    <lineage>
        <taxon>Bacteria</taxon>
        <taxon>Pseudomonadati</taxon>
        <taxon>Bacteroidota</taxon>
        <taxon>Flavobacteriia</taxon>
        <taxon>Flavobacteriales</taxon>
        <taxon>Flavobacteriaceae</taxon>
        <taxon>Flagellimonas</taxon>
    </lineage>
</organism>
<keyword evidence="3" id="KW-0472">Membrane</keyword>
<keyword evidence="8" id="KW-1185">Reference proteome</keyword>
<accession>A0A1M7AQ32</accession>
<feature type="active site" description="Nucleophile" evidence="2">
    <location>
        <position position="184"/>
    </location>
</feature>
<dbReference type="EMBL" id="FOKU01000009">
    <property type="protein sequence ID" value="SFC35140.1"/>
    <property type="molecule type" value="Genomic_DNA"/>
</dbReference>
<accession>A0A3A1NWY9</accession>
<dbReference type="InterPro" id="IPR008220">
    <property type="entry name" value="HAT_MetX-like"/>
</dbReference>
<dbReference type="Proteomes" id="UP000184031">
    <property type="component" value="Unassembled WGS sequence"/>
</dbReference>